<protein>
    <submittedName>
        <fullName evidence="1">Uncharacterized protein</fullName>
    </submittedName>
</protein>
<accession>A0AAV7NP66</accession>
<keyword evidence="2" id="KW-1185">Reference proteome</keyword>
<feature type="non-terminal residue" evidence="1">
    <location>
        <position position="127"/>
    </location>
</feature>
<proteinExistence type="predicted"/>
<evidence type="ECO:0000313" key="2">
    <source>
        <dbReference type="Proteomes" id="UP001066276"/>
    </source>
</evidence>
<reference evidence="1" key="1">
    <citation type="journal article" date="2022" name="bioRxiv">
        <title>Sequencing and chromosome-scale assembly of the giantPleurodeles waltlgenome.</title>
        <authorList>
            <person name="Brown T."/>
            <person name="Elewa A."/>
            <person name="Iarovenko S."/>
            <person name="Subramanian E."/>
            <person name="Araus A.J."/>
            <person name="Petzold A."/>
            <person name="Susuki M."/>
            <person name="Suzuki K.-i.T."/>
            <person name="Hayashi T."/>
            <person name="Toyoda A."/>
            <person name="Oliveira C."/>
            <person name="Osipova E."/>
            <person name="Leigh N.D."/>
            <person name="Simon A."/>
            <person name="Yun M.H."/>
        </authorList>
    </citation>
    <scope>NUCLEOTIDE SEQUENCE</scope>
    <source>
        <strain evidence="1">20211129_DDA</strain>
        <tissue evidence="1">Liver</tissue>
    </source>
</reference>
<organism evidence="1 2">
    <name type="scientific">Pleurodeles waltl</name>
    <name type="common">Iberian ribbed newt</name>
    <dbReference type="NCBI Taxonomy" id="8319"/>
    <lineage>
        <taxon>Eukaryota</taxon>
        <taxon>Metazoa</taxon>
        <taxon>Chordata</taxon>
        <taxon>Craniata</taxon>
        <taxon>Vertebrata</taxon>
        <taxon>Euteleostomi</taxon>
        <taxon>Amphibia</taxon>
        <taxon>Batrachia</taxon>
        <taxon>Caudata</taxon>
        <taxon>Salamandroidea</taxon>
        <taxon>Salamandridae</taxon>
        <taxon>Pleurodelinae</taxon>
        <taxon>Pleurodeles</taxon>
    </lineage>
</organism>
<sequence length="127" mass="14741">FSQPFPITSYTRAGSLKAICMLIDGNRENIFYTLPLMCNTPLLMGKGMQYEQGVFHWMCTVSSYSKRRVKSSTHNCFQRTKKHLQVFLVLQKKFPAGQRFHILHSLKSHEKVPTGTHLWCCHFTFLA</sequence>
<comment type="caution">
    <text evidence="1">The sequence shown here is derived from an EMBL/GenBank/DDBJ whole genome shotgun (WGS) entry which is preliminary data.</text>
</comment>
<evidence type="ECO:0000313" key="1">
    <source>
        <dbReference type="EMBL" id="KAJ1116872.1"/>
    </source>
</evidence>
<name>A0AAV7NP66_PLEWA</name>
<gene>
    <name evidence="1" type="ORF">NDU88_005077</name>
</gene>
<dbReference type="EMBL" id="JANPWB010000012">
    <property type="protein sequence ID" value="KAJ1116872.1"/>
    <property type="molecule type" value="Genomic_DNA"/>
</dbReference>
<dbReference type="Proteomes" id="UP001066276">
    <property type="component" value="Chromosome 8"/>
</dbReference>
<dbReference type="AlphaFoldDB" id="A0AAV7NP66"/>
<feature type="non-terminal residue" evidence="1">
    <location>
        <position position="1"/>
    </location>
</feature>